<proteinExistence type="predicted"/>
<organism evidence="3 4">
    <name type="scientific">Diaporthe eres</name>
    <name type="common">Phomopsis oblonga</name>
    <dbReference type="NCBI Taxonomy" id="83184"/>
    <lineage>
        <taxon>Eukaryota</taxon>
        <taxon>Fungi</taxon>
        <taxon>Dikarya</taxon>
        <taxon>Ascomycota</taxon>
        <taxon>Pezizomycotina</taxon>
        <taxon>Sordariomycetes</taxon>
        <taxon>Sordariomycetidae</taxon>
        <taxon>Diaporthales</taxon>
        <taxon>Diaporthaceae</taxon>
        <taxon>Diaporthe</taxon>
        <taxon>Diaporthe eres species complex</taxon>
    </lineage>
</organism>
<sequence>MKSAVFAGLLATAVATEVQSTVYATEQITITSCAPTVTDCPARSTEVSSKVHSFTQSTVYSTEYETITSCAPEVTNCPAESTVVSSSSYSVSTTLAPIPETSVTPTPSGPAGTPPAGTPSAGTPPAGTGVPPVASSGPAPGPSGPAGVPSWVSSSSPVTTGAPGGGAGGVCPTYSVKTISTTTVVPTVIYETVAVPCGPTGVPPAPSTGFGVPPPAGGNGTVTGSVPTPTAVVTAGAGRTFGVSAALAGVAGLVAFLA</sequence>
<evidence type="ECO:0000256" key="2">
    <source>
        <dbReference type="SAM" id="SignalP"/>
    </source>
</evidence>
<accession>A0ABR1PLM9</accession>
<protein>
    <recommendedName>
        <fullName evidence="5">GPI anchored serine-rich protein</fullName>
    </recommendedName>
</protein>
<evidence type="ECO:0000256" key="1">
    <source>
        <dbReference type="SAM" id="MobiDB-lite"/>
    </source>
</evidence>
<evidence type="ECO:0000313" key="4">
    <source>
        <dbReference type="Proteomes" id="UP001430848"/>
    </source>
</evidence>
<evidence type="ECO:0000313" key="3">
    <source>
        <dbReference type="EMBL" id="KAK7739560.1"/>
    </source>
</evidence>
<gene>
    <name evidence="3" type="ORF">SLS63_001906</name>
</gene>
<comment type="caution">
    <text evidence="3">The sequence shown here is derived from an EMBL/GenBank/DDBJ whole genome shotgun (WGS) entry which is preliminary data.</text>
</comment>
<feature type="compositionally biased region" description="Low complexity" evidence="1">
    <location>
        <begin position="118"/>
        <end position="138"/>
    </location>
</feature>
<reference evidence="3 4" key="1">
    <citation type="submission" date="2024-02" db="EMBL/GenBank/DDBJ databases">
        <title>De novo assembly and annotation of 12 fungi associated with fruit tree decline syndrome in Ontario, Canada.</title>
        <authorList>
            <person name="Sulman M."/>
            <person name="Ellouze W."/>
            <person name="Ilyukhin E."/>
        </authorList>
    </citation>
    <scope>NUCLEOTIDE SEQUENCE [LARGE SCALE GENOMIC DNA]</scope>
    <source>
        <strain evidence="3 4">M169</strain>
    </source>
</reference>
<feature type="compositionally biased region" description="Low complexity" evidence="1">
    <location>
        <begin position="101"/>
        <end position="111"/>
    </location>
</feature>
<feature type="compositionally biased region" description="Low complexity" evidence="1">
    <location>
        <begin position="145"/>
        <end position="161"/>
    </location>
</feature>
<name>A0ABR1PLM9_DIAER</name>
<feature type="signal peptide" evidence="2">
    <location>
        <begin position="1"/>
        <end position="15"/>
    </location>
</feature>
<keyword evidence="2" id="KW-0732">Signal</keyword>
<dbReference type="EMBL" id="JAKNSF020000004">
    <property type="protein sequence ID" value="KAK7739560.1"/>
    <property type="molecule type" value="Genomic_DNA"/>
</dbReference>
<keyword evidence="4" id="KW-1185">Reference proteome</keyword>
<dbReference type="Proteomes" id="UP001430848">
    <property type="component" value="Unassembled WGS sequence"/>
</dbReference>
<feature type="region of interest" description="Disordered" evidence="1">
    <location>
        <begin position="97"/>
        <end position="169"/>
    </location>
</feature>
<evidence type="ECO:0008006" key="5">
    <source>
        <dbReference type="Google" id="ProtNLM"/>
    </source>
</evidence>
<feature type="chain" id="PRO_5046144614" description="GPI anchored serine-rich protein" evidence="2">
    <location>
        <begin position="16"/>
        <end position="258"/>
    </location>
</feature>